<dbReference type="PROSITE" id="PS51257">
    <property type="entry name" value="PROKAR_LIPOPROTEIN"/>
    <property type="match status" value="1"/>
</dbReference>
<evidence type="ECO:0000256" key="3">
    <source>
        <dbReference type="ARBA" id="ARBA00023110"/>
    </source>
</evidence>
<dbReference type="RefSeq" id="WP_084548838.1">
    <property type="nucleotide sequence ID" value="NZ_FRAS01000003.1"/>
</dbReference>
<gene>
    <name evidence="9" type="ORF">SAMN02746009_01052</name>
</gene>
<sequence>MVFRFSSPVLASASRKAGSALLLLAPLFFAACNGSDIDIDELNAQALKRQKQVRQADSLAITKYIADSSFMASRQPSGLYIVRKVAGTGDQPRPNQVVSVVYRGTLLNNVQFDKSSIGPDGNPVPISFAIGTGRVIAGWEEGIGLMRKGEKAILLIPSELAYGPKGAGNVIPPDAPLRFDVELTNIQ</sequence>
<comment type="catalytic activity">
    <reaction evidence="1 5 6">
        <text>[protein]-peptidylproline (omega=180) = [protein]-peptidylproline (omega=0)</text>
        <dbReference type="Rhea" id="RHEA:16237"/>
        <dbReference type="Rhea" id="RHEA-COMP:10747"/>
        <dbReference type="Rhea" id="RHEA-COMP:10748"/>
        <dbReference type="ChEBI" id="CHEBI:83833"/>
        <dbReference type="ChEBI" id="CHEBI:83834"/>
        <dbReference type="EC" id="5.2.1.8"/>
    </reaction>
</comment>
<dbReference type="Proteomes" id="UP000183947">
    <property type="component" value="Unassembled WGS sequence"/>
</dbReference>
<dbReference type="STRING" id="1121959.SAMN02746009_01052"/>
<dbReference type="Gene3D" id="3.10.50.40">
    <property type="match status" value="1"/>
</dbReference>
<evidence type="ECO:0000256" key="1">
    <source>
        <dbReference type="ARBA" id="ARBA00000971"/>
    </source>
</evidence>
<proteinExistence type="inferred from homology"/>
<dbReference type="SUPFAM" id="SSF54534">
    <property type="entry name" value="FKBP-like"/>
    <property type="match status" value="1"/>
</dbReference>
<evidence type="ECO:0000313" key="10">
    <source>
        <dbReference type="Proteomes" id="UP000183947"/>
    </source>
</evidence>
<evidence type="ECO:0000256" key="6">
    <source>
        <dbReference type="RuleBase" id="RU003915"/>
    </source>
</evidence>
<dbReference type="Pfam" id="PF00254">
    <property type="entry name" value="FKBP_C"/>
    <property type="match status" value="1"/>
</dbReference>
<dbReference type="InterPro" id="IPR001179">
    <property type="entry name" value="PPIase_FKBP_dom"/>
</dbReference>
<accession>A0A1M6T202</accession>
<dbReference type="EMBL" id="FRAS01000003">
    <property type="protein sequence ID" value="SHK50936.1"/>
    <property type="molecule type" value="Genomic_DNA"/>
</dbReference>
<comment type="similarity">
    <text evidence="2 6">Belongs to the FKBP-type PPIase family.</text>
</comment>
<evidence type="ECO:0000256" key="4">
    <source>
        <dbReference type="ARBA" id="ARBA00023235"/>
    </source>
</evidence>
<keyword evidence="3 5" id="KW-0697">Rotamase</keyword>
<protein>
    <recommendedName>
        <fullName evidence="6">Peptidyl-prolyl cis-trans isomerase</fullName>
        <ecNumber evidence="6">5.2.1.8</ecNumber>
    </recommendedName>
</protein>
<keyword evidence="7" id="KW-0732">Signal</keyword>
<evidence type="ECO:0000259" key="8">
    <source>
        <dbReference type="PROSITE" id="PS50059"/>
    </source>
</evidence>
<evidence type="ECO:0000313" key="9">
    <source>
        <dbReference type="EMBL" id="SHK50936.1"/>
    </source>
</evidence>
<dbReference type="PROSITE" id="PS50059">
    <property type="entry name" value="FKBP_PPIASE"/>
    <property type="match status" value="1"/>
</dbReference>
<dbReference type="InterPro" id="IPR046357">
    <property type="entry name" value="PPIase_dom_sf"/>
</dbReference>
<evidence type="ECO:0000256" key="2">
    <source>
        <dbReference type="ARBA" id="ARBA00006577"/>
    </source>
</evidence>
<evidence type="ECO:0000256" key="7">
    <source>
        <dbReference type="SAM" id="SignalP"/>
    </source>
</evidence>
<feature type="domain" description="PPIase FKBP-type" evidence="8">
    <location>
        <begin position="95"/>
        <end position="187"/>
    </location>
</feature>
<dbReference type="AlphaFoldDB" id="A0A1M6T202"/>
<dbReference type="PANTHER" id="PTHR43811:SF19">
    <property type="entry name" value="39 KDA FK506-BINDING NUCLEAR PROTEIN"/>
    <property type="match status" value="1"/>
</dbReference>
<keyword evidence="10" id="KW-1185">Reference proteome</keyword>
<evidence type="ECO:0000256" key="5">
    <source>
        <dbReference type="PROSITE-ProRule" id="PRU00277"/>
    </source>
</evidence>
<feature type="signal peptide" evidence="7">
    <location>
        <begin position="1"/>
        <end position="30"/>
    </location>
</feature>
<name>A0A1M6T202_9BACT</name>
<reference evidence="10" key="1">
    <citation type="submission" date="2016-11" db="EMBL/GenBank/DDBJ databases">
        <authorList>
            <person name="Varghese N."/>
            <person name="Submissions S."/>
        </authorList>
    </citation>
    <scope>NUCLEOTIDE SEQUENCE [LARGE SCALE GENOMIC DNA]</scope>
    <source>
        <strain evidence="10">DSM 18569</strain>
    </source>
</reference>
<keyword evidence="4 5" id="KW-0413">Isomerase</keyword>
<dbReference type="EC" id="5.2.1.8" evidence="6"/>
<organism evidence="9 10">
    <name type="scientific">Hymenobacter psychrotolerans DSM 18569</name>
    <dbReference type="NCBI Taxonomy" id="1121959"/>
    <lineage>
        <taxon>Bacteria</taxon>
        <taxon>Pseudomonadati</taxon>
        <taxon>Bacteroidota</taxon>
        <taxon>Cytophagia</taxon>
        <taxon>Cytophagales</taxon>
        <taxon>Hymenobacteraceae</taxon>
        <taxon>Hymenobacter</taxon>
    </lineage>
</organism>
<feature type="chain" id="PRO_5012590459" description="Peptidyl-prolyl cis-trans isomerase" evidence="7">
    <location>
        <begin position="31"/>
        <end position="187"/>
    </location>
</feature>
<dbReference type="OrthoDB" id="9814548at2"/>
<dbReference type="PANTHER" id="PTHR43811">
    <property type="entry name" value="FKBP-TYPE PEPTIDYL-PROLYL CIS-TRANS ISOMERASE FKPA"/>
    <property type="match status" value="1"/>
</dbReference>
<dbReference type="GO" id="GO:0003755">
    <property type="term" value="F:peptidyl-prolyl cis-trans isomerase activity"/>
    <property type="evidence" value="ECO:0007669"/>
    <property type="project" value="UniProtKB-UniRule"/>
</dbReference>